<dbReference type="InterPro" id="IPR046960">
    <property type="entry name" value="PPR_At4g14850-like_plant"/>
</dbReference>
<dbReference type="InParanoid" id="D8SJ20"/>
<protein>
    <recommendedName>
        <fullName evidence="5">Pentacotripeptide-repeat region of PRORP domain-containing protein</fullName>
    </recommendedName>
</protein>
<dbReference type="Proteomes" id="UP000001514">
    <property type="component" value="Unassembled WGS sequence"/>
</dbReference>
<name>D8SJ20_SELML</name>
<dbReference type="GO" id="GO:0009451">
    <property type="term" value="P:RNA modification"/>
    <property type="evidence" value="ECO:0007669"/>
    <property type="project" value="InterPro"/>
</dbReference>
<dbReference type="Pfam" id="PF13041">
    <property type="entry name" value="PPR_2"/>
    <property type="match status" value="1"/>
</dbReference>
<dbReference type="Pfam" id="PF01535">
    <property type="entry name" value="PPR"/>
    <property type="match status" value="3"/>
</dbReference>
<dbReference type="GO" id="GO:0048731">
    <property type="term" value="P:system development"/>
    <property type="evidence" value="ECO:0007669"/>
    <property type="project" value="UniProtKB-ARBA"/>
</dbReference>
<evidence type="ECO:0000313" key="3">
    <source>
        <dbReference type="EMBL" id="EFJ15724.1"/>
    </source>
</evidence>
<dbReference type="Gramene" id="EFJ15724">
    <property type="protein sequence ID" value="EFJ15724"/>
    <property type="gene ID" value="SELMODRAFT_117846"/>
</dbReference>
<reference evidence="3 4" key="1">
    <citation type="journal article" date="2011" name="Science">
        <title>The Selaginella genome identifies genetic changes associated with the evolution of vascular plants.</title>
        <authorList>
            <person name="Banks J.A."/>
            <person name="Nishiyama T."/>
            <person name="Hasebe M."/>
            <person name="Bowman J.L."/>
            <person name="Gribskov M."/>
            <person name="dePamphilis C."/>
            <person name="Albert V.A."/>
            <person name="Aono N."/>
            <person name="Aoyama T."/>
            <person name="Ambrose B.A."/>
            <person name="Ashton N.W."/>
            <person name="Axtell M.J."/>
            <person name="Barker E."/>
            <person name="Barker M.S."/>
            <person name="Bennetzen J.L."/>
            <person name="Bonawitz N.D."/>
            <person name="Chapple C."/>
            <person name="Cheng C."/>
            <person name="Correa L.G."/>
            <person name="Dacre M."/>
            <person name="DeBarry J."/>
            <person name="Dreyer I."/>
            <person name="Elias M."/>
            <person name="Engstrom E.M."/>
            <person name="Estelle M."/>
            <person name="Feng L."/>
            <person name="Finet C."/>
            <person name="Floyd S.K."/>
            <person name="Frommer W.B."/>
            <person name="Fujita T."/>
            <person name="Gramzow L."/>
            <person name="Gutensohn M."/>
            <person name="Harholt J."/>
            <person name="Hattori M."/>
            <person name="Heyl A."/>
            <person name="Hirai T."/>
            <person name="Hiwatashi Y."/>
            <person name="Ishikawa M."/>
            <person name="Iwata M."/>
            <person name="Karol K.G."/>
            <person name="Koehler B."/>
            <person name="Kolukisaoglu U."/>
            <person name="Kubo M."/>
            <person name="Kurata T."/>
            <person name="Lalonde S."/>
            <person name="Li K."/>
            <person name="Li Y."/>
            <person name="Litt A."/>
            <person name="Lyons E."/>
            <person name="Manning G."/>
            <person name="Maruyama T."/>
            <person name="Michael T.P."/>
            <person name="Mikami K."/>
            <person name="Miyazaki S."/>
            <person name="Morinaga S."/>
            <person name="Murata T."/>
            <person name="Mueller-Roeber B."/>
            <person name="Nelson D.R."/>
            <person name="Obara M."/>
            <person name="Oguri Y."/>
            <person name="Olmstead R.G."/>
            <person name="Onodera N."/>
            <person name="Petersen B.L."/>
            <person name="Pils B."/>
            <person name="Prigge M."/>
            <person name="Rensing S.A."/>
            <person name="Riano-Pachon D.M."/>
            <person name="Roberts A.W."/>
            <person name="Sato Y."/>
            <person name="Scheller H.V."/>
            <person name="Schulz B."/>
            <person name="Schulz C."/>
            <person name="Shakirov E.V."/>
            <person name="Shibagaki N."/>
            <person name="Shinohara N."/>
            <person name="Shippen D.E."/>
            <person name="Soerensen I."/>
            <person name="Sotooka R."/>
            <person name="Sugimoto N."/>
            <person name="Sugita M."/>
            <person name="Sumikawa N."/>
            <person name="Tanurdzic M."/>
            <person name="Theissen G."/>
            <person name="Ulvskov P."/>
            <person name="Wakazuki S."/>
            <person name="Weng J.K."/>
            <person name="Willats W.W."/>
            <person name="Wipf D."/>
            <person name="Wolf P.G."/>
            <person name="Yang L."/>
            <person name="Zimmer A.D."/>
            <person name="Zhu Q."/>
            <person name="Mitros T."/>
            <person name="Hellsten U."/>
            <person name="Loque D."/>
            <person name="Otillar R."/>
            <person name="Salamov A."/>
            <person name="Schmutz J."/>
            <person name="Shapiro H."/>
            <person name="Lindquist E."/>
            <person name="Lucas S."/>
            <person name="Rokhsar D."/>
            <person name="Grigoriev I.V."/>
        </authorList>
    </citation>
    <scope>NUCLEOTIDE SEQUENCE [LARGE SCALE GENOMIC DNA]</scope>
</reference>
<evidence type="ECO:0000256" key="1">
    <source>
        <dbReference type="ARBA" id="ARBA00022737"/>
    </source>
</evidence>
<evidence type="ECO:0000313" key="4">
    <source>
        <dbReference type="Proteomes" id="UP000001514"/>
    </source>
</evidence>
<dbReference type="GO" id="GO:0003723">
    <property type="term" value="F:RNA binding"/>
    <property type="evidence" value="ECO:0007669"/>
    <property type="project" value="InterPro"/>
</dbReference>
<accession>D8SJ20</accession>
<dbReference type="FunFam" id="1.25.40.10:FF:000158">
    <property type="entry name" value="pentatricopeptide repeat-containing protein At2g33680"/>
    <property type="match status" value="1"/>
</dbReference>
<feature type="repeat" description="PPR" evidence="2">
    <location>
        <begin position="25"/>
        <end position="59"/>
    </location>
</feature>
<dbReference type="Gene3D" id="1.25.40.10">
    <property type="entry name" value="Tetratricopeptide repeat domain"/>
    <property type="match status" value="3"/>
</dbReference>
<sequence>MIQAHGIAREALEARELFDRAPERDVISWNTMINAYGLSDRGELGLELFRLMDLDGSARPDVTTFVSVVEAIASAAAIAQARIIHALVVESGLDTDVIVATALINMYGRCGRVGRAREIFQAMLLHDGREVVDVISWNAMIASCASNGHWIEALELFLAMQLDGRNPEAVTFVNVLNCCSHSGLQEDGYRHFGSMIQDYHLTPGVFHFVILVDCLGRTGRLDEAEELMETMPFQPNVVVLTTLLGACKNHKDVKRAKRIARKLVAMEEQSECPAVPYVLLSNAQADDLDQSIPEICQTIQDQDAEEEDAQEP</sequence>
<dbReference type="EMBL" id="GL377622">
    <property type="protein sequence ID" value="EFJ15724.1"/>
    <property type="molecule type" value="Genomic_DNA"/>
</dbReference>
<evidence type="ECO:0008006" key="5">
    <source>
        <dbReference type="Google" id="ProtNLM"/>
    </source>
</evidence>
<gene>
    <name evidence="3" type="ORF">SELMODRAFT_117846</name>
</gene>
<dbReference type="HOGENOM" id="CLU_002706_0_0_1"/>
<keyword evidence="1" id="KW-0677">Repeat</keyword>
<dbReference type="KEGG" id="smo:SELMODRAFT_117846"/>
<dbReference type="InterPro" id="IPR002885">
    <property type="entry name" value="PPR_rpt"/>
</dbReference>
<evidence type="ECO:0000256" key="2">
    <source>
        <dbReference type="PROSITE-ProRule" id="PRU00708"/>
    </source>
</evidence>
<dbReference type="PANTHER" id="PTHR47926:SF533">
    <property type="entry name" value="DYW DOMAIN-CONTAINING PROTEIN"/>
    <property type="match status" value="1"/>
</dbReference>
<proteinExistence type="predicted"/>
<dbReference type="NCBIfam" id="TIGR00756">
    <property type="entry name" value="PPR"/>
    <property type="match status" value="4"/>
</dbReference>
<dbReference type="InterPro" id="IPR011990">
    <property type="entry name" value="TPR-like_helical_dom_sf"/>
</dbReference>
<dbReference type="eggNOG" id="KOG4197">
    <property type="taxonomic scope" value="Eukaryota"/>
</dbReference>
<keyword evidence="4" id="KW-1185">Reference proteome</keyword>
<dbReference type="PROSITE" id="PS51375">
    <property type="entry name" value="PPR"/>
    <property type="match status" value="2"/>
</dbReference>
<feature type="repeat" description="PPR" evidence="2">
    <location>
        <begin position="133"/>
        <end position="167"/>
    </location>
</feature>
<dbReference type="PANTHER" id="PTHR47926">
    <property type="entry name" value="PENTATRICOPEPTIDE REPEAT-CONTAINING PROTEIN"/>
    <property type="match status" value="1"/>
</dbReference>
<dbReference type="AlphaFoldDB" id="D8SJ20"/>
<organism evidence="4">
    <name type="scientific">Selaginella moellendorffii</name>
    <name type="common">Spikemoss</name>
    <dbReference type="NCBI Taxonomy" id="88036"/>
    <lineage>
        <taxon>Eukaryota</taxon>
        <taxon>Viridiplantae</taxon>
        <taxon>Streptophyta</taxon>
        <taxon>Embryophyta</taxon>
        <taxon>Tracheophyta</taxon>
        <taxon>Lycopodiopsida</taxon>
        <taxon>Selaginellales</taxon>
        <taxon>Selaginellaceae</taxon>
        <taxon>Selaginella</taxon>
    </lineage>
</organism>